<evidence type="ECO:0000313" key="4">
    <source>
        <dbReference type="EMBL" id="KAA8594387.1"/>
    </source>
</evidence>
<feature type="region of interest" description="Disordered" evidence="1">
    <location>
        <begin position="98"/>
        <end position="119"/>
    </location>
</feature>
<gene>
    <name evidence="4" type="ORF">FQN60_005221</name>
</gene>
<evidence type="ECO:0000259" key="3">
    <source>
        <dbReference type="PROSITE" id="PS50994"/>
    </source>
</evidence>
<dbReference type="Pfam" id="PF24764">
    <property type="entry name" value="rva_4"/>
    <property type="match status" value="1"/>
</dbReference>
<dbReference type="InterPro" id="IPR036397">
    <property type="entry name" value="RNaseH_sf"/>
</dbReference>
<feature type="domain" description="Integrase catalytic" evidence="3">
    <location>
        <begin position="221"/>
        <end position="402"/>
    </location>
</feature>
<dbReference type="AlphaFoldDB" id="A0A5J5DLW4"/>
<dbReference type="EMBL" id="VOFY01000003">
    <property type="protein sequence ID" value="KAA8594387.1"/>
    <property type="molecule type" value="Genomic_DNA"/>
</dbReference>
<proteinExistence type="predicted"/>
<dbReference type="Proteomes" id="UP000327493">
    <property type="component" value="Chromosome 3"/>
</dbReference>
<keyword evidence="2" id="KW-0732">Signal</keyword>
<feature type="chain" id="PRO_5023897462" description="Integrase catalytic domain-containing protein" evidence="2">
    <location>
        <begin position="22"/>
        <end position="529"/>
    </location>
</feature>
<dbReference type="PANTHER" id="PTHR46791">
    <property type="entry name" value="EXPRESSED PROTEIN"/>
    <property type="match status" value="1"/>
</dbReference>
<dbReference type="InterPro" id="IPR012337">
    <property type="entry name" value="RNaseH-like_sf"/>
</dbReference>
<accession>A0A5J5DLW4</accession>
<evidence type="ECO:0000313" key="5">
    <source>
        <dbReference type="Proteomes" id="UP000327493"/>
    </source>
</evidence>
<dbReference type="InterPro" id="IPR058913">
    <property type="entry name" value="Integrase_dom_put"/>
</dbReference>
<dbReference type="Gene3D" id="3.30.420.10">
    <property type="entry name" value="Ribonuclease H-like superfamily/Ribonuclease H"/>
    <property type="match status" value="1"/>
</dbReference>
<comment type="caution">
    <text evidence="4">The sequence shown here is derived from an EMBL/GenBank/DDBJ whole genome shotgun (WGS) entry which is preliminary data.</text>
</comment>
<dbReference type="InterPro" id="IPR001584">
    <property type="entry name" value="Integrase_cat-core"/>
</dbReference>
<name>A0A5J5DLW4_9PERO</name>
<dbReference type="PROSITE" id="PS50994">
    <property type="entry name" value="INTEGRASE"/>
    <property type="match status" value="1"/>
</dbReference>
<dbReference type="PANTHER" id="PTHR46791:SF4">
    <property type="match status" value="1"/>
</dbReference>
<evidence type="ECO:0000256" key="1">
    <source>
        <dbReference type="SAM" id="MobiDB-lite"/>
    </source>
</evidence>
<feature type="non-terminal residue" evidence="4">
    <location>
        <position position="529"/>
    </location>
</feature>
<sequence>MHVHLIFFIFQVQALFFEGRGNEEDVVGFFTSALQCIERLQREESNNFHQERLYRDLNEYTLTLSAFLAVCDDRDVSNLLGSLYRCFHNLLHEHEARQRSTEVTTNLPPPTTLTGHPGRPRYSIATEQISHCVSIGMSWQRIASCFGISRRTLYRHRQRLGVEPLRYSILSNQDLDRVVTNILQNTPNAGFSAGGSDRACIMWILLGDLLDVVLLYIEESTVFRPLTNYGRHFDGNHKLVRWRMVFHGCVDGFSRTIIYLRCLTNNRASTVLSLFIGGVQNFGLPLRVRCDHGMENVNVARFMLERRGLNSVITGVSVHNQRIERLWAELNRVVSRHFINIFNFMEEHGVLDSLNELHLFCLHFVYLPRIERAVTEFINQWNNHGLSTQGGQTPLQLWHSGVINNAGIHPAINSIFDADNYYGIDEEGPLPELQTNNNVVIPDIDVTINETTMNIIQQVNPIIVPPESDDHLLSSSLVAPFWREMNAEKILHLVSSQCVWLIAEQGSEAVWMSSYLVQNPKSFQSFTES</sequence>
<dbReference type="Pfam" id="PF13384">
    <property type="entry name" value="HTH_23"/>
    <property type="match status" value="1"/>
</dbReference>
<evidence type="ECO:0000256" key="2">
    <source>
        <dbReference type="SAM" id="SignalP"/>
    </source>
</evidence>
<organism evidence="4 5">
    <name type="scientific">Etheostoma spectabile</name>
    <name type="common">orangethroat darter</name>
    <dbReference type="NCBI Taxonomy" id="54343"/>
    <lineage>
        <taxon>Eukaryota</taxon>
        <taxon>Metazoa</taxon>
        <taxon>Chordata</taxon>
        <taxon>Craniata</taxon>
        <taxon>Vertebrata</taxon>
        <taxon>Euteleostomi</taxon>
        <taxon>Actinopterygii</taxon>
        <taxon>Neopterygii</taxon>
        <taxon>Teleostei</taxon>
        <taxon>Neoteleostei</taxon>
        <taxon>Acanthomorphata</taxon>
        <taxon>Eupercaria</taxon>
        <taxon>Perciformes</taxon>
        <taxon>Percoidei</taxon>
        <taxon>Percidae</taxon>
        <taxon>Etheostomatinae</taxon>
        <taxon>Etheostoma</taxon>
    </lineage>
</organism>
<dbReference type="SUPFAM" id="SSF53098">
    <property type="entry name" value="Ribonuclease H-like"/>
    <property type="match status" value="1"/>
</dbReference>
<protein>
    <recommendedName>
        <fullName evidence="3">Integrase catalytic domain-containing protein</fullName>
    </recommendedName>
</protein>
<dbReference type="GO" id="GO:0003676">
    <property type="term" value="F:nucleic acid binding"/>
    <property type="evidence" value="ECO:0007669"/>
    <property type="project" value="InterPro"/>
</dbReference>
<dbReference type="GO" id="GO:0015074">
    <property type="term" value="P:DNA integration"/>
    <property type="evidence" value="ECO:0007669"/>
    <property type="project" value="InterPro"/>
</dbReference>
<keyword evidence="5" id="KW-1185">Reference proteome</keyword>
<feature type="signal peptide" evidence="2">
    <location>
        <begin position="1"/>
        <end position="21"/>
    </location>
</feature>
<reference evidence="4 5" key="1">
    <citation type="submission" date="2019-08" db="EMBL/GenBank/DDBJ databases">
        <title>A chromosome-level genome assembly, high-density linkage maps, and genome scans reveal the genomic architecture of hybrid incompatibilities underlying speciation via character displacement in darters (Percidae: Etheostominae).</title>
        <authorList>
            <person name="Moran R.L."/>
            <person name="Catchen J.M."/>
            <person name="Fuller R.C."/>
        </authorList>
    </citation>
    <scope>NUCLEOTIDE SEQUENCE [LARGE SCALE GENOMIC DNA]</scope>
    <source>
        <strain evidence="4">EspeVRDwgs_2016</strain>
        <tissue evidence="4">Muscle</tissue>
    </source>
</reference>